<evidence type="ECO:0000256" key="6">
    <source>
        <dbReference type="ARBA" id="ARBA00034078"/>
    </source>
</evidence>
<dbReference type="PANTHER" id="PTHR43342">
    <property type="entry name" value="NADH-QUINONE OXIDOREDUCTASE, E SUBUNIT"/>
    <property type="match status" value="1"/>
</dbReference>
<dbReference type="GO" id="GO:0051537">
    <property type="term" value="F:2 iron, 2 sulfur cluster binding"/>
    <property type="evidence" value="ECO:0007669"/>
    <property type="project" value="UniProtKB-KW"/>
</dbReference>
<evidence type="ECO:0000256" key="1">
    <source>
        <dbReference type="ARBA" id="ARBA00010643"/>
    </source>
</evidence>
<dbReference type="GO" id="GO:0046872">
    <property type="term" value="F:metal ion binding"/>
    <property type="evidence" value="ECO:0007669"/>
    <property type="project" value="UniProtKB-KW"/>
</dbReference>
<dbReference type="Gene3D" id="3.40.30.10">
    <property type="entry name" value="Glutaredoxin"/>
    <property type="match status" value="1"/>
</dbReference>
<dbReference type="AlphaFoldDB" id="A0A1I6D8A4"/>
<accession>A0A1I6D8A4</accession>
<dbReference type="Gene3D" id="1.10.10.1590">
    <property type="entry name" value="NADH-quinone oxidoreductase subunit E"/>
    <property type="match status" value="1"/>
</dbReference>
<feature type="binding site" evidence="7">
    <location>
        <position position="138"/>
    </location>
    <ligand>
        <name>[2Fe-2S] cluster</name>
        <dbReference type="ChEBI" id="CHEBI:190135"/>
    </ligand>
</feature>
<dbReference type="InterPro" id="IPR002023">
    <property type="entry name" value="NuoE-like"/>
</dbReference>
<feature type="binding site" evidence="7">
    <location>
        <position position="98"/>
    </location>
    <ligand>
        <name>[2Fe-2S] cluster</name>
        <dbReference type="ChEBI" id="CHEBI:190135"/>
    </ligand>
</feature>
<dbReference type="Pfam" id="PF01257">
    <property type="entry name" value="2Fe-2S_thioredx"/>
    <property type="match status" value="1"/>
</dbReference>
<evidence type="ECO:0000256" key="3">
    <source>
        <dbReference type="ARBA" id="ARBA00022723"/>
    </source>
</evidence>
<dbReference type="InterPro" id="IPR041921">
    <property type="entry name" value="NuoE_N"/>
</dbReference>
<feature type="binding site" evidence="7">
    <location>
        <position position="93"/>
    </location>
    <ligand>
        <name>[2Fe-2S] cluster</name>
        <dbReference type="ChEBI" id="CHEBI:190135"/>
    </ligand>
</feature>
<comment type="cofactor">
    <cofactor evidence="7">
        <name>[2Fe-2S] cluster</name>
        <dbReference type="ChEBI" id="CHEBI:190135"/>
    </cofactor>
    <text evidence="7">Binds 1 [2Fe-2S] cluster.</text>
</comment>
<keyword evidence="9" id="KW-1185">Reference proteome</keyword>
<dbReference type="EMBL" id="FOYM01000007">
    <property type="protein sequence ID" value="SFR01601.1"/>
    <property type="molecule type" value="Genomic_DNA"/>
</dbReference>
<feature type="binding site" evidence="7">
    <location>
        <position position="134"/>
    </location>
    <ligand>
        <name>[2Fe-2S] cluster</name>
        <dbReference type="ChEBI" id="CHEBI:190135"/>
    </ligand>
</feature>
<dbReference type="PIRSF" id="PIRSF000216">
    <property type="entry name" value="NADH_DH_24kDa"/>
    <property type="match status" value="1"/>
</dbReference>
<protein>
    <submittedName>
        <fullName evidence="8">NADP-reducing hydrogenase subunit HndA</fullName>
    </submittedName>
</protein>
<sequence>MNEKHYQCNCSLAGAKKLDEQAVDKILQKHRGKPDALLQVLLEMHSLIDYIPENIVFQIAEGLDIPPADVFGMLTYYPSFKTAPPGKYKISVCLGTNCYLRGSSRILERLCQVLNIEPGDTTPDGKFSLEAVRCLGACALSPVIMINEVVYPQVEPQKIPDILISCEKP</sequence>
<dbReference type="CDD" id="cd03064">
    <property type="entry name" value="TRX_Fd_NuoE"/>
    <property type="match status" value="1"/>
</dbReference>
<organism evidence="8 9">
    <name type="scientific">Desulfoscipio geothermicus DSM 3669</name>
    <dbReference type="NCBI Taxonomy" id="1121426"/>
    <lineage>
        <taxon>Bacteria</taxon>
        <taxon>Bacillati</taxon>
        <taxon>Bacillota</taxon>
        <taxon>Clostridia</taxon>
        <taxon>Eubacteriales</taxon>
        <taxon>Desulfallaceae</taxon>
        <taxon>Desulfoscipio</taxon>
    </lineage>
</organism>
<dbReference type="SUPFAM" id="SSF52833">
    <property type="entry name" value="Thioredoxin-like"/>
    <property type="match status" value="1"/>
</dbReference>
<keyword evidence="3 7" id="KW-0479">Metal-binding</keyword>
<dbReference type="GO" id="GO:0016491">
    <property type="term" value="F:oxidoreductase activity"/>
    <property type="evidence" value="ECO:0007669"/>
    <property type="project" value="InterPro"/>
</dbReference>
<reference evidence="9" key="1">
    <citation type="submission" date="2016-10" db="EMBL/GenBank/DDBJ databases">
        <authorList>
            <person name="Varghese N."/>
            <person name="Submissions S."/>
        </authorList>
    </citation>
    <scope>NUCLEOTIDE SEQUENCE [LARGE SCALE GENOMIC DNA]</scope>
    <source>
        <strain evidence="9">DSM 3669</strain>
    </source>
</reference>
<dbReference type="InterPro" id="IPR036249">
    <property type="entry name" value="Thioredoxin-like_sf"/>
</dbReference>
<evidence type="ECO:0000256" key="4">
    <source>
        <dbReference type="ARBA" id="ARBA00023004"/>
    </source>
</evidence>
<dbReference type="InterPro" id="IPR042128">
    <property type="entry name" value="NuoE_dom"/>
</dbReference>
<proteinExistence type="inferred from homology"/>
<evidence type="ECO:0000256" key="7">
    <source>
        <dbReference type="PIRSR" id="PIRSR000216-1"/>
    </source>
</evidence>
<gene>
    <name evidence="8" type="ORF">SAMN05660706_10718</name>
</gene>
<keyword evidence="5 7" id="KW-0411">Iron-sulfur</keyword>
<comment type="similarity">
    <text evidence="1">Belongs to the complex I 24 kDa subunit family.</text>
</comment>
<comment type="cofactor">
    <cofactor evidence="6">
        <name>[2Fe-2S] cluster</name>
        <dbReference type="ChEBI" id="CHEBI:190135"/>
    </cofactor>
</comment>
<dbReference type="InterPro" id="IPR028431">
    <property type="entry name" value="NADP_DH_HndA-like"/>
</dbReference>
<name>A0A1I6D8A4_9FIRM</name>
<keyword evidence="2 7" id="KW-0001">2Fe-2S</keyword>
<dbReference type="OrthoDB" id="9807941at2"/>
<evidence type="ECO:0000256" key="2">
    <source>
        <dbReference type="ARBA" id="ARBA00022714"/>
    </source>
</evidence>
<evidence type="ECO:0000313" key="8">
    <source>
        <dbReference type="EMBL" id="SFR01601.1"/>
    </source>
</evidence>
<dbReference type="STRING" id="39060.SAMN05660706_10718"/>
<dbReference type="PANTHER" id="PTHR43342:SF1">
    <property type="entry name" value="BIFURCATING [FEFE] HYDROGENASE GAMMA SUBUNIT"/>
    <property type="match status" value="1"/>
</dbReference>
<keyword evidence="4 7" id="KW-0408">Iron</keyword>
<dbReference type="RefSeq" id="WP_092482470.1">
    <property type="nucleotide sequence ID" value="NZ_FOYM01000007.1"/>
</dbReference>
<dbReference type="Proteomes" id="UP000199584">
    <property type="component" value="Unassembled WGS sequence"/>
</dbReference>
<evidence type="ECO:0000256" key="5">
    <source>
        <dbReference type="ARBA" id="ARBA00023014"/>
    </source>
</evidence>
<evidence type="ECO:0000313" key="9">
    <source>
        <dbReference type="Proteomes" id="UP000199584"/>
    </source>
</evidence>